<dbReference type="SUPFAM" id="SSF52418">
    <property type="entry name" value="Nucleoside phosphorylase/phosphoribosyltransferase catalytic domain"/>
    <property type="match status" value="1"/>
</dbReference>
<dbReference type="InterPro" id="IPR035902">
    <property type="entry name" value="Nuc_phospho_transferase"/>
</dbReference>
<dbReference type="NCBIfam" id="TIGR01245">
    <property type="entry name" value="trpD"/>
    <property type="match status" value="1"/>
</dbReference>
<accession>A0A2I1RJ66</accession>
<evidence type="ECO:0000256" key="1">
    <source>
        <dbReference type="ARBA" id="ARBA00004907"/>
    </source>
</evidence>
<feature type="binding site" evidence="9">
    <location>
        <position position="256"/>
    </location>
    <ligand>
        <name>Mg(2+)</name>
        <dbReference type="ChEBI" id="CHEBI:18420"/>
        <label>2</label>
    </ligand>
</feature>
<evidence type="ECO:0000256" key="9">
    <source>
        <dbReference type="HAMAP-Rule" id="MF_00211"/>
    </source>
</evidence>
<comment type="cofactor">
    <cofactor evidence="9">
        <name>Mg(2+)</name>
        <dbReference type="ChEBI" id="CHEBI:18420"/>
    </cofactor>
    <text evidence="9">Binds 2 magnesium ions per monomer.</text>
</comment>
<keyword evidence="3 9" id="KW-0328">Glycosyltransferase</keyword>
<feature type="domain" description="Glycosyl transferase family 3" evidence="10">
    <location>
        <begin position="104"/>
        <end position="360"/>
    </location>
</feature>
<protein>
    <recommendedName>
        <fullName evidence="9">Anthranilate phosphoribosyltransferase</fullName>
        <ecNumber evidence="9">2.4.2.18</ecNumber>
    </recommendedName>
</protein>
<comment type="caution">
    <text evidence="12">The sequence shown here is derived from an EMBL/GenBank/DDBJ whole genome shotgun (WGS) entry which is preliminary data.</text>
</comment>
<feature type="binding site" evidence="9">
    <location>
        <position position="110"/>
    </location>
    <ligand>
        <name>5-phospho-alpha-D-ribose 1-diphosphate</name>
        <dbReference type="ChEBI" id="CHEBI:58017"/>
    </ligand>
</feature>
<evidence type="ECO:0000259" key="11">
    <source>
        <dbReference type="Pfam" id="PF02885"/>
    </source>
</evidence>
<dbReference type="UniPathway" id="UPA00035">
    <property type="reaction ID" value="UER00041"/>
</dbReference>
<evidence type="ECO:0000313" key="12">
    <source>
        <dbReference type="EMBL" id="PKZ69175.1"/>
    </source>
</evidence>
<feature type="binding site" evidence="9">
    <location>
        <position position="122"/>
    </location>
    <ligand>
        <name>Mg(2+)</name>
        <dbReference type="ChEBI" id="CHEBI:18420"/>
        <label>1</label>
    </ligand>
</feature>
<dbReference type="GO" id="GO:0000287">
    <property type="term" value="F:magnesium ion binding"/>
    <property type="evidence" value="ECO:0007669"/>
    <property type="project" value="UniProtKB-UniRule"/>
</dbReference>
<feature type="binding site" evidence="9">
    <location>
        <position position="141"/>
    </location>
    <ligand>
        <name>anthranilate</name>
        <dbReference type="ChEBI" id="CHEBI:16567"/>
        <label>1</label>
    </ligand>
</feature>
<feature type="binding site" evidence="9">
    <location>
        <begin position="120"/>
        <end position="123"/>
    </location>
    <ligand>
        <name>5-phospho-alpha-D-ribose 1-diphosphate</name>
        <dbReference type="ChEBI" id="CHEBI:58017"/>
    </ligand>
</feature>
<dbReference type="GO" id="GO:0004048">
    <property type="term" value="F:anthranilate phosphoribosyltransferase activity"/>
    <property type="evidence" value="ECO:0007669"/>
    <property type="project" value="UniProtKB-UniRule"/>
</dbReference>
<feature type="binding site" evidence="9">
    <location>
        <position position="196"/>
    </location>
    <ligand>
        <name>anthranilate</name>
        <dbReference type="ChEBI" id="CHEBI:16567"/>
        <label>2</label>
    </ligand>
</feature>
<dbReference type="Pfam" id="PF02885">
    <property type="entry name" value="Glycos_trans_3N"/>
    <property type="match status" value="1"/>
</dbReference>
<comment type="catalytic activity">
    <reaction evidence="7 9">
        <text>N-(5-phospho-beta-D-ribosyl)anthranilate + diphosphate = 5-phospho-alpha-D-ribose 1-diphosphate + anthranilate</text>
        <dbReference type="Rhea" id="RHEA:11768"/>
        <dbReference type="ChEBI" id="CHEBI:16567"/>
        <dbReference type="ChEBI" id="CHEBI:18277"/>
        <dbReference type="ChEBI" id="CHEBI:33019"/>
        <dbReference type="ChEBI" id="CHEBI:58017"/>
        <dbReference type="EC" id="2.4.2.18"/>
    </reaction>
</comment>
<dbReference type="EC" id="2.4.2.18" evidence="9"/>
<sequence length="376" mass="39546">MTHTVTPYLGDITTAIENNQPLTPEQTQLLLTTALDRAINTIDLTYAEMRGVMLAIMQGQCPDAMMGALLTALRMKGESIEEITAAAQVMRELAIKVDLSDVPNVVDIVGTGGDGANLFNVSTAATMVAAVAGCHVAKHGNGGVSGKSGSSDLLQQAGINLALNTEQITQSIKTHGIGFLFAPNHHVAMKHAMPIRRTLKTRTVFNILGPLTNPAGVKNAMIGVFSPSLCEPLANVFKNLGAEHVLVVGSVDNLDEISLATYTHVAELKDGKVSVYDIEPEDVGIESQTLQGLIIDSPSQSLALIREALANNPNKTPIAKKAADMIALNAGATIYVAGKADTIKQGVAMAQDIISSGKALQKMAALASFTQQFTSH</sequence>
<dbReference type="Pfam" id="PF00591">
    <property type="entry name" value="Glycos_transf_3"/>
    <property type="match status" value="1"/>
</dbReference>
<dbReference type="GO" id="GO:0005829">
    <property type="term" value="C:cytosol"/>
    <property type="evidence" value="ECO:0007669"/>
    <property type="project" value="TreeGrafter"/>
</dbReference>
<dbReference type="InterPro" id="IPR017459">
    <property type="entry name" value="Glycosyl_Trfase_fam3_N_dom"/>
</dbReference>
<reference evidence="12 13" key="1">
    <citation type="submission" date="2017-12" db="EMBL/GenBank/DDBJ databases">
        <title>Phylogenetic diversity of female urinary microbiome.</title>
        <authorList>
            <person name="Thomas-White K."/>
            <person name="Wolfe A.J."/>
        </authorList>
    </citation>
    <scope>NUCLEOTIDE SEQUENCE [LARGE SCALE GENOMIC DNA]</scope>
    <source>
        <strain evidence="12 13">UMB0416</strain>
    </source>
</reference>
<evidence type="ECO:0000256" key="2">
    <source>
        <dbReference type="ARBA" id="ARBA00022605"/>
    </source>
</evidence>
<dbReference type="AlphaFoldDB" id="A0A2I1RJ66"/>
<dbReference type="FunFam" id="3.40.1030.10:FF:000002">
    <property type="entry name" value="Anthranilate phosphoribosyltransferase"/>
    <property type="match status" value="1"/>
</dbReference>
<dbReference type="PANTHER" id="PTHR43285">
    <property type="entry name" value="ANTHRANILATE PHOSPHORIBOSYLTRANSFERASE"/>
    <property type="match status" value="1"/>
</dbReference>
<evidence type="ECO:0000256" key="5">
    <source>
        <dbReference type="ARBA" id="ARBA00022822"/>
    </source>
</evidence>
<feature type="binding site" evidence="9">
    <location>
        <begin position="138"/>
        <end position="146"/>
    </location>
    <ligand>
        <name>5-phospho-alpha-D-ribose 1-diphosphate</name>
        <dbReference type="ChEBI" id="CHEBI:58017"/>
    </ligand>
</feature>
<dbReference type="InterPro" id="IPR005940">
    <property type="entry name" value="Anthranilate_Pribosyl_Tfrase"/>
</dbReference>
<dbReference type="GO" id="GO:0000162">
    <property type="term" value="P:L-tryptophan biosynthetic process"/>
    <property type="evidence" value="ECO:0007669"/>
    <property type="project" value="UniProtKB-UniRule"/>
</dbReference>
<dbReference type="Gene3D" id="1.20.970.10">
    <property type="entry name" value="Transferase, Pyrimidine Nucleoside Phosphorylase, Chain C"/>
    <property type="match status" value="1"/>
</dbReference>
<feature type="domain" description="Glycosyl transferase family 3 N-terminal" evidence="11">
    <location>
        <begin position="34"/>
        <end position="94"/>
    </location>
</feature>
<feature type="binding site" evidence="9">
    <location>
        <position position="256"/>
    </location>
    <ligand>
        <name>Mg(2+)</name>
        <dbReference type="ChEBI" id="CHEBI:18420"/>
        <label>1</label>
    </ligand>
</feature>
<keyword evidence="6 9" id="KW-0057">Aromatic amino acid biosynthesis</keyword>
<evidence type="ECO:0000259" key="10">
    <source>
        <dbReference type="Pfam" id="PF00591"/>
    </source>
</evidence>
<comment type="pathway">
    <text evidence="1 9">Amino-acid biosynthesis; L-tryptophan biosynthesis; L-tryptophan from chorismate: step 2/5.</text>
</comment>
<feature type="binding site" evidence="9">
    <location>
        <position position="255"/>
    </location>
    <ligand>
        <name>Mg(2+)</name>
        <dbReference type="ChEBI" id="CHEBI:18420"/>
        <label>2</label>
    </ligand>
</feature>
<dbReference type="PANTHER" id="PTHR43285:SF2">
    <property type="entry name" value="ANTHRANILATE PHOSPHORIBOSYLTRANSFERASE"/>
    <property type="match status" value="1"/>
</dbReference>
<organism evidence="12 13">
    <name type="scientific">Faucicola osloensis</name>
    <name type="common">Moraxella osloensis</name>
    <dbReference type="NCBI Taxonomy" id="34062"/>
    <lineage>
        <taxon>Bacteria</taxon>
        <taxon>Pseudomonadati</taxon>
        <taxon>Pseudomonadota</taxon>
        <taxon>Gammaproteobacteria</taxon>
        <taxon>Moraxellales</taxon>
        <taxon>Moraxellaceae</taxon>
        <taxon>Faucicola</taxon>
    </lineage>
</organism>
<comment type="subunit">
    <text evidence="9">Homodimer.</text>
</comment>
<evidence type="ECO:0000313" key="13">
    <source>
        <dbReference type="Proteomes" id="UP000234914"/>
    </source>
</evidence>
<proteinExistence type="inferred from homology"/>
<keyword evidence="5 9" id="KW-0822">Tryptophan biosynthesis</keyword>
<comment type="function">
    <text evidence="9">Catalyzes the transfer of the phosphoribosyl group of 5-phosphorylribose-1-pyrophosphate (PRPP) to anthranilate to yield N-(5'-phosphoribosyl)-anthranilate (PRA).</text>
</comment>
<dbReference type="Gene3D" id="3.40.1030.10">
    <property type="entry name" value="Nucleoside phosphorylase/phosphoribosyltransferase catalytic domain"/>
    <property type="match status" value="1"/>
</dbReference>
<evidence type="ECO:0000256" key="4">
    <source>
        <dbReference type="ARBA" id="ARBA00022679"/>
    </source>
</evidence>
<evidence type="ECO:0000256" key="6">
    <source>
        <dbReference type="ARBA" id="ARBA00023141"/>
    </source>
</evidence>
<feature type="binding site" evidence="9">
    <location>
        <position position="150"/>
    </location>
    <ligand>
        <name>5-phospho-alpha-D-ribose 1-diphosphate</name>
        <dbReference type="ChEBI" id="CHEBI:58017"/>
    </ligand>
</feature>
<evidence type="ECO:0000256" key="7">
    <source>
        <dbReference type="ARBA" id="ARBA00052328"/>
    </source>
</evidence>
<dbReference type="InterPro" id="IPR036320">
    <property type="entry name" value="Glycosyl_Trfase_fam3_N_dom_sf"/>
</dbReference>
<dbReference type="RefSeq" id="WP_101964189.1">
    <property type="nucleotide sequence ID" value="NZ_PKJS01000005.1"/>
</dbReference>
<evidence type="ECO:0000256" key="8">
    <source>
        <dbReference type="ARBA" id="ARBA00061188"/>
    </source>
</evidence>
<feature type="binding site" evidence="9">
    <location>
        <position position="110"/>
    </location>
    <ligand>
        <name>anthranilate</name>
        <dbReference type="ChEBI" id="CHEBI:16567"/>
        <label>1</label>
    </ligand>
</feature>
<comment type="similarity">
    <text evidence="8">In the C-terminal section; belongs to the anthranilate phosphoribosyltransferase family.</text>
</comment>
<dbReference type="EMBL" id="PKJS01000005">
    <property type="protein sequence ID" value="PKZ69175.1"/>
    <property type="molecule type" value="Genomic_DNA"/>
</dbReference>
<comment type="caution">
    <text evidence="9">Lacks conserved residue(s) required for the propagation of feature annotation.</text>
</comment>
<comment type="similarity">
    <text evidence="9">Belongs to the anthranilate phosphoribosyltransferase family.</text>
</comment>
<keyword evidence="9" id="KW-0479">Metal-binding</keyword>
<name>A0A2I1RJ66_FAUOS</name>
<feature type="binding site" evidence="9">
    <location>
        <begin position="113"/>
        <end position="114"/>
    </location>
    <ligand>
        <name>5-phospho-alpha-D-ribose 1-diphosphate</name>
        <dbReference type="ChEBI" id="CHEBI:58017"/>
    </ligand>
</feature>
<dbReference type="Proteomes" id="UP000234914">
    <property type="component" value="Unassembled WGS sequence"/>
</dbReference>
<keyword evidence="4 9" id="KW-0808">Transferase</keyword>
<keyword evidence="2 9" id="KW-0028">Amino-acid biosynthesis</keyword>
<dbReference type="InterPro" id="IPR000312">
    <property type="entry name" value="Glycosyl_Trfase_fam3"/>
</dbReference>
<dbReference type="HAMAP" id="MF_00211">
    <property type="entry name" value="TrpD"/>
    <property type="match status" value="1"/>
</dbReference>
<evidence type="ECO:0000256" key="3">
    <source>
        <dbReference type="ARBA" id="ARBA00022676"/>
    </source>
</evidence>
<dbReference type="SUPFAM" id="SSF47648">
    <property type="entry name" value="Nucleoside phosphorylase/phosphoribosyltransferase N-terminal domain"/>
    <property type="match status" value="1"/>
</dbReference>
<keyword evidence="9" id="KW-0460">Magnesium</keyword>
<gene>
    <name evidence="9 12" type="primary">trpD</name>
    <name evidence="12" type="ORF">CYJ96_05190</name>
</gene>